<feature type="region of interest" description="Disordered" evidence="1">
    <location>
        <begin position="118"/>
        <end position="150"/>
    </location>
</feature>
<proteinExistence type="predicted"/>
<dbReference type="AlphaFoldDB" id="A0AAV7GSK5"/>
<evidence type="ECO:0000313" key="2">
    <source>
        <dbReference type="EMBL" id="KAH0458509.1"/>
    </source>
</evidence>
<reference evidence="2 3" key="1">
    <citation type="journal article" date="2021" name="Hortic Res">
        <title>Chromosome-scale assembly of the Dendrobium chrysotoxum genome enhances the understanding of orchid evolution.</title>
        <authorList>
            <person name="Zhang Y."/>
            <person name="Zhang G.Q."/>
            <person name="Zhang D."/>
            <person name="Liu X.D."/>
            <person name="Xu X.Y."/>
            <person name="Sun W.H."/>
            <person name="Yu X."/>
            <person name="Zhu X."/>
            <person name="Wang Z.W."/>
            <person name="Zhao X."/>
            <person name="Zhong W.Y."/>
            <person name="Chen H."/>
            <person name="Yin W.L."/>
            <person name="Huang T."/>
            <person name="Niu S.C."/>
            <person name="Liu Z.J."/>
        </authorList>
    </citation>
    <scope>NUCLEOTIDE SEQUENCE [LARGE SCALE GENOMIC DNA]</scope>
    <source>
        <strain evidence="2">Lindl</strain>
    </source>
</reference>
<keyword evidence="3" id="KW-1185">Reference proteome</keyword>
<sequence length="265" mass="29764">MVSYGSLHMQLDGNSCKLEYNEDNFKNGDINELSDAEENIGKVVNGSKKSKNPTFVDVRQNLKSGSLKFDKTKAETKNYLSNLIIVLPQKKEERSKNVAISISSVEEVQGEEDAEDIYVDNPSPYKSPKSHTVVEDSPTTPSSQESSIASSKNFTFKKGDRVKYVRAMHSSGQPFQAQRGPHYGFNCKVIMTFEENRSSKIGVRFDKQIVEGNDLGGLCEEDHRFLYTVDLLRLDYSSPDDFERIAINELIEVVTEEAKKKGEGN</sequence>
<gene>
    <name evidence="2" type="ORF">IEQ34_013824</name>
</gene>
<dbReference type="EMBL" id="JAGFBR010000012">
    <property type="protein sequence ID" value="KAH0458509.1"/>
    <property type="molecule type" value="Genomic_DNA"/>
</dbReference>
<feature type="compositionally biased region" description="Polar residues" evidence="1">
    <location>
        <begin position="137"/>
        <end position="150"/>
    </location>
</feature>
<comment type="caution">
    <text evidence="2">The sequence shown here is derived from an EMBL/GenBank/DDBJ whole genome shotgun (WGS) entry which is preliminary data.</text>
</comment>
<protein>
    <submittedName>
        <fullName evidence="2">Uncharacterized protein</fullName>
    </submittedName>
</protein>
<organism evidence="2 3">
    <name type="scientific">Dendrobium chrysotoxum</name>
    <name type="common">Orchid</name>
    <dbReference type="NCBI Taxonomy" id="161865"/>
    <lineage>
        <taxon>Eukaryota</taxon>
        <taxon>Viridiplantae</taxon>
        <taxon>Streptophyta</taxon>
        <taxon>Embryophyta</taxon>
        <taxon>Tracheophyta</taxon>
        <taxon>Spermatophyta</taxon>
        <taxon>Magnoliopsida</taxon>
        <taxon>Liliopsida</taxon>
        <taxon>Asparagales</taxon>
        <taxon>Orchidaceae</taxon>
        <taxon>Epidendroideae</taxon>
        <taxon>Malaxideae</taxon>
        <taxon>Dendrobiinae</taxon>
        <taxon>Dendrobium</taxon>
    </lineage>
</organism>
<evidence type="ECO:0000313" key="3">
    <source>
        <dbReference type="Proteomes" id="UP000775213"/>
    </source>
</evidence>
<accession>A0AAV7GSK5</accession>
<evidence type="ECO:0000256" key="1">
    <source>
        <dbReference type="SAM" id="MobiDB-lite"/>
    </source>
</evidence>
<name>A0AAV7GSK5_DENCH</name>
<dbReference type="Proteomes" id="UP000775213">
    <property type="component" value="Unassembled WGS sequence"/>
</dbReference>